<dbReference type="AlphaFoldDB" id="K7A1U7"/>
<dbReference type="InterPro" id="IPR000184">
    <property type="entry name" value="Bac_surfAg_D15"/>
</dbReference>
<evidence type="ECO:0000256" key="3">
    <source>
        <dbReference type="ARBA" id="ARBA00015419"/>
    </source>
</evidence>
<protein>
    <recommendedName>
        <fullName evidence="3">Translocation and assembly module subunit TamA</fullName>
    </recommendedName>
    <alternativeName>
        <fullName evidence="9">Autotransporter assembly factor TamA</fullName>
    </alternativeName>
</protein>
<comment type="caution">
    <text evidence="14">The sequence shown here is derived from an EMBL/GenBank/DDBJ whole genome shotgun (WGS) entry which is preliminary data.</text>
</comment>
<dbReference type="Gene3D" id="2.40.160.50">
    <property type="entry name" value="membrane protein fhac: a member of the omp85/tpsb transporter family"/>
    <property type="match status" value="1"/>
</dbReference>
<keyword evidence="11" id="KW-1133">Transmembrane helix</keyword>
<keyword evidence="15" id="KW-1185">Reference proteome</keyword>
<dbReference type="Proteomes" id="UP000006322">
    <property type="component" value="Unassembled WGS sequence"/>
</dbReference>
<keyword evidence="7 11" id="KW-0472">Membrane</keyword>
<dbReference type="EMBL" id="BAER01000118">
    <property type="protein sequence ID" value="GAC34903.1"/>
    <property type="molecule type" value="Genomic_DNA"/>
</dbReference>
<dbReference type="OrthoDB" id="9803054at2"/>
<proteinExistence type="inferred from homology"/>
<feature type="domain" description="Bacterial surface antigen (D15)" evidence="12">
    <location>
        <begin position="286"/>
        <end position="585"/>
    </location>
</feature>
<evidence type="ECO:0000256" key="5">
    <source>
        <dbReference type="ARBA" id="ARBA00022692"/>
    </source>
</evidence>
<sequence length="588" mass="65551">MNGPCSARYRITEVTLFTLRTFYFALVALIAPNAFAISVDIEGVDDSRLKDNIDVYIGIIGAPVSCELTQNYRQTVKEAVTKAAQAVGYYQLETLKMRLSKDKECSELYLTVQAGTRVKIGKRHIELVGADKADDVLQGIVGKAELKEGSYLEQGQYDGLKSKLLSMAQIRGYFDAKFIVQEIRIDFDTYLANVDLQFSPGKRYAFGELQIPDDDKAQVLIKEVSTFKEGDPYHADKLAEFNQNLKLTGYFQQVVARPLVSKADGLNVPIQLIASAKPRDTFNIGGGASTDSGPRLRFKWQRPWVNSKGHSLSAEAFISQPEQNISVKYKVPLEDPLNNYLSYQAGVKAENDNDTKSEALTLAVQRHWGSPDSDWQRIGFLRLEQEKFTQGTDDEQTTTLLLPGMTLSRRRTRGGLDINWGDKQQYTIEGATQEVVSDIDLVRISLQTKWLRSYGKHRLFARAELGAIATNDFSQVPSSLRYFAGGDQSVRGFALNTLSPEEEGELTGGQYLNVASIEYSYPVAQDWRMAVFTDIGNASDKPFKDLATGIGLGASWSSPVGPIRFYFARGNSVEETTWRFHFSMGPAL</sequence>
<feature type="transmembrane region" description="Helical" evidence="11">
    <location>
        <begin position="21"/>
        <end position="39"/>
    </location>
</feature>
<evidence type="ECO:0000256" key="7">
    <source>
        <dbReference type="ARBA" id="ARBA00023136"/>
    </source>
</evidence>
<organism evidence="14 15">
    <name type="scientific">Paraglaciecola polaris LMG 21857</name>
    <dbReference type="NCBI Taxonomy" id="1129793"/>
    <lineage>
        <taxon>Bacteria</taxon>
        <taxon>Pseudomonadati</taxon>
        <taxon>Pseudomonadota</taxon>
        <taxon>Gammaproteobacteria</taxon>
        <taxon>Alteromonadales</taxon>
        <taxon>Alteromonadaceae</taxon>
        <taxon>Paraglaciecola</taxon>
    </lineage>
</organism>
<gene>
    <name evidence="14" type="primary">ytfM</name>
    <name evidence="14" type="ORF">GPLA_4024</name>
</gene>
<evidence type="ECO:0000259" key="13">
    <source>
        <dbReference type="Pfam" id="PF17243"/>
    </source>
</evidence>
<dbReference type="GO" id="GO:0009306">
    <property type="term" value="P:protein secretion"/>
    <property type="evidence" value="ECO:0007669"/>
    <property type="project" value="TreeGrafter"/>
</dbReference>
<dbReference type="GO" id="GO:0009279">
    <property type="term" value="C:cell outer membrane"/>
    <property type="evidence" value="ECO:0007669"/>
    <property type="project" value="UniProtKB-SubCell"/>
</dbReference>
<keyword evidence="6" id="KW-0732">Signal</keyword>
<evidence type="ECO:0000259" key="12">
    <source>
        <dbReference type="Pfam" id="PF01103"/>
    </source>
</evidence>
<keyword evidence="5 11" id="KW-0812">Transmembrane</keyword>
<evidence type="ECO:0000256" key="1">
    <source>
        <dbReference type="ARBA" id="ARBA00004442"/>
    </source>
</evidence>
<comment type="similarity">
    <text evidence="2">Belongs to the TamA family.</text>
</comment>
<dbReference type="Gene3D" id="3.10.20.310">
    <property type="entry name" value="membrane protein fhac"/>
    <property type="match status" value="3"/>
</dbReference>
<evidence type="ECO:0000256" key="6">
    <source>
        <dbReference type="ARBA" id="ARBA00022729"/>
    </source>
</evidence>
<dbReference type="STRING" id="1129793.GPLA_4024"/>
<feature type="domain" description="TamA POTRA" evidence="13">
    <location>
        <begin position="38"/>
        <end position="113"/>
    </location>
</feature>
<comment type="subcellular location">
    <subcellularLocation>
        <location evidence="1">Cell outer membrane</location>
    </subcellularLocation>
</comment>
<evidence type="ECO:0000256" key="2">
    <source>
        <dbReference type="ARBA" id="ARBA00010248"/>
    </source>
</evidence>
<keyword evidence="8" id="KW-0998">Cell outer membrane</keyword>
<dbReference type="Pfam" id="PF01103">
    <property type="entry name" value="Omp85"/>
    <property type="match status" value="1"/>
</dbReference>
<dbReference type="Pfam" id="PF17243">
    <property type="entry name" value="POTRA_TamA_1"/>
    <property type="match status" value="1"/>
</dbReference>
<dbReference type="RefSeq" id="WP_007106667.1">
    <property type="nucleotide sequence ID" value="NZ_BAER01000118.1"/>
</dbReference>
<evidence type="ECO:0000313" key="14">
    <source>
        <dbReference type="EMBL" id="GAC34903.1"/>
    </source>
</evidence>
<accession>K7A1U7</accession>
<dbReference type="PANTHER" id="PTHR12815:SF47">
    <property type="entry name" value="TRANSLOCATION AND ASSEMBLY MODULE SUBUNIT TAMA"/>
    <property type="match status" value="1"/>
</dbReference>
<dbReference type="PANTHER" id="PTHR12815">
    <property type="entry name" value="SORTING AND ASSEMBLY MACHINERY SAMM50 PROTEIN FAMILY MEMBER"/>
    <property type="match status" value="1"/>
</dbReference>
<dbReference type="InterPro" id="IPR035243">
    <property type="entry name" value="TamA_POTRA_Dom_1"/>
</dbReference>
<comment type="subunit">
    <text evidence="10">Interacts with TamB to form the translocation and assembly module (TAM).</text>
</comment>
<dbReference type="InterPro" id="IPR039910">
    <property type="entry name" value="D15-like"/>
</dbReference>
<dbReference type="GO" id="GO:0097347">
    <property type="term" value="C:TAM protein secretion complex"/>
    <property type="evidence" value="ECO:0007669"/>
    <property type="project" value="TreeGrafter"/>
</dbReference>
<evidence type="ECO:0000313" key="15">
    <source>
        <dbReference type="Proteomes" id="UP000006322"/>
    </source>
</evidence>
<evidence type="ECO:0000256" key="8">
    <source>
        <dbReference type="ARBA" id="ARBA00023237"/>
    </source>
</evidence>
<evidence type="ECO:0000256" key="11">
    <source>
        <dbReference type="SAM" id="Phobius"/>
    </source>
</evidence>
<evidence type="ECO:0000256" key="10">
    <source>
        <dbReference type="ARBA" id="ARBA00093548"/>
    </source>
</evidence>
<reference evidence="15" key="1">
    <citation type="journal article" date="2014" name="Environ. Microbiol.">
        <title>Comparative genomics of the marine bacterial genus Glaciecola reveals the high degree of genomic diversity and genomic characteristic for cold adaptation.</title>
        <authorList>
            <person name="Qin Q.L."/>
            <person name="Xie B.B."/>
            <person name="Yu Y."/>
            <person name="Shu Y.L."/>
            <person name="Rong J.C."/>
            <person name="Zhang Y.J."/>
            <person name="Zhao D.L."/>
            <person name="Chen X.L."/>
            <person name="Zhang X.Y."/>
            <person name="Chen B."/>
            <person name="Zhou B.C."/>
            <person name="Zhang Y.Z."/>
        </authorList>
    </citation>
    <scope>NUCLEOTIDE SEQUENCE [LARGE SCALE GENOMIC DNA]</scope>
    <source>
        <strain evidence="15">LMG 21857</strain>
    </source>
</reference>
<evidence type="ECO:0000256" key="9">
    <source>
        <dbReference type="ARBA" id="ARBA00033063"/>
    </source>
</evidence>
<name>K7A1U7_9ALTE</name>
<keyword evidence="4" id="KW-1134">Transmembrane beta strand</keyword>
<evidence type="ECO:0000256" key="4">
    <source>
        <dbReference type="ARBA" id="ARBA00022452"/>
    </source>
</evidence>